<evidence type="ECO:0000256" key="1">
    <source>
        <dbReference type="ARBA" id="ARBA00002862"/>
    </source>
</evidence>
<accession>G1E796</accession>
<keyword evidence="10" id="KW-0934">Plastid</keyword>
<feature type="transmembrane region" description="Helical" evidence="9">
    <location>
        <begin position="100"/>
        <end position="120"/>
    </location>
</feature>
<reference evidence="10" key="1">
    <citation type="journal article" date="2011" name="PLoS ONE">
        <title>Genome evolution of a tertiary dinoflagellate plastid.</title>
        <authorList>
            <person name="Gabrielsen T.M."/>
            <person name="Minge M.A."/>
            <person name="Espelund M."/>
            <person name="Tooming-Klunderud A."/>
            <person name="Patil V."/>
            <person name="Nederbragt A.J."/>
            <person name="Otis C."/>
            <person name="Turmel M."/>
            <person name="Shalchian-Tabrizi K."/>
            <person name="Lemieux C."/>
            <person name="Jakobsen K.S."/>
        </authorList>
    </citation>
    <scope>NUCLEOTIDE SEQUENCE</scope>
</reference>
<proteinExistence type="inferred from homology"/>
<evidence type="ECO:0000256" key="4">
    <source>
        <dbReference type="ARBA" id="ARBA00015395"/>
    </source>
</evidence>
<protein>
    <recommendedName>
        <fullName evidence="4">Photosystem I assembly protein Ycf4</fullName>
    </recommendedName>
</protein>
<evidence type="ECO:0000256" key="5">
    <source>
        <dbReference type="ARBA" id="ARBA00022531"/>
    </source>
</evidence>
<evidence type="ECO:0000256" key="6">
    <source>
        <dbReference type="ARBA" id="ARBA00022692"/>
    </source>
</evidence>
<sequence>MLKTYMKFFESGLIKNINIKPLLNGIIKITWDKILQVLNKSRYFNLTYKFKRLWWEEKVGDLSDKMLSLFIIIGGLCFLTVGVITFIKQNFEDSYQIIPFFPQGMILIFYGTIGILLGIFQNLTMWWNIGWGFYELDNVSKEIFIYRQSYPGKNEEIYLTFFFKDLNYLKVLIVLREDLTPVNSQKQLLLYLKDNRKIPILTEFVKKISFKEFDYQTVVISRYLKIPITLATK</sequence>
<keyword evidence="8 9" id="KW-0472">Membrane</keyword>
<evidence type="ECO:0000256" key="3">
    <source>
        <dbReference type="ARBA" id="ARBA00008198"/>
    </source>
</evidence>
<keyword evidence="6 9" id="KW-0812">Transmembrane</keyword>
<organism evidence="10">
    <name type="scientific">Karlodinium veneficum</name>
    <name type="common">Dinoflagellate</name>
    <name type="synonym">Karlodinium micrum</name>
    <dbReference type="NCBI Taxonomy" id="407301"/>
    <lineage>
        <taxon>Eukaryota</taxon>
        <taxon>Sar</taxon>
        <taxon>Alveolata</taxon>
        <taxon>Dinophyceae</taxon>
        <taxon>Gymnodiniales</taxon>
        <taxon>Kareniaceae</taxon>
        <taxon>Karlodinium</taxon>
    </lineage>
</organism>
<keyword evidence="7 9" id="KW-1133">Transmembrane helix</keyword>
<comment type="subcellular location">
    <subcellularLocation>
        <location evidence="2">Membrane</location>
        <topology evidence="2">Multi-pass membrane protein</topology>
    </subcellularLocation>
</comment>
<dbReference type="InterPro" id="IPR003359">
    <property type="entry name" value="PSI_Ycf4_assembly"/>
</dbReference>
<feature type="transmembrane region" description="Helical" evidence="9">
    <location>
        <begin position="67"/>
        <end position="88"/>
    </location>
</feature>
<evidence type="ECO:0000256" key="9">
    <source>
        <dbReference type="SAM" id="Phobius"/>
    </source>
</evidence>
<evidence type="ECO:0000256" key="7">
    <source>
        <dbReference type="ARBA" id="ARBA00022989"/>
    </source>
</evidence>
<dbReference type="AlphaFoldDB" id="G1E796"/>
<evidence type="ECO:0000313" key="10">
    <source>
        <dbReference type="EMBL" id="AEJ72985.1"/>
    </source>
</evidence>
<dbReference type="EMBL" id="JN039300">
    <property type="protein sequence ID" value="AEJ72985.1"/>
    <property type="molecule type" value="Genomic_DNA"/>
</dbReference>
<dbReference type="GO" id="GO:0009522">
    <property type="term" value="C:photosystem I"/>
    <property type="evidence" value="ECO:0007669"/>
    <property type="project" value="InterPro"/>
</dbReference>
<geneLocation type="chloroplast" evidence="10"/>
<comment type="function">
    <text evidence="1">Seems to be required for the assembly of the photosystem I complex.</text>
</comment>
<comment type="similarity">
    <text evidence="3">Belongs to the Ycf4 family.</text>
</comment>
<name>G1E796_KARVE</name>
<keyword evidence="5" id="KW-0602">Photosynthesis</keyword>
<dbReference type="Pfam" id="PF02392">
    <property type="entry name" value="Ycf4"/>
    <property type="match status" value="1"/>
</dbReference>
<evidence type="ECO:0000256" key="8">
    <source>
        <dbReference type="ARBA" id="ARBA00023136"/>
    </source>
</evidence>
<evidence type="ECO:0000256" key="2">
    <source>
        <dbReference type="ARBA" id="ARBA00004141"/>
    </source>
</evidence>
<keyword evidence="10" id="KW-0150">Chloroplast</keyword>
<dbReference type="GO" id="GO:0015979">
    <property type="term" value="P:photosynthesis"/>
    <property type="evidence" value="ECO:0007669"/>
    <property type="project" value="UniProtKB-KW"/>
</dbReference>
<gene>
    <name evidence="10" type="primary">ycf4</name>
</gene>